<dbReference type="AlphaFoldDB" id="D6A4E0"/>
<feature type="domain" description="HNH nuclease" evidence="1">
    <location>
        <begin position="77"/>
        <end position="119"/>
    </location>
</feature>
<dbReference type="InterPro" id="IPR044930">
    <property type="entry name" value="Homing_endonuclease_His-Me"/>
</dbReference>
<gene>
    <name evidence="2" type="ORF">SSFG_01034</name>
</gene>
<dbReference type="InterPro" id="IPR044925">
    <property type="entry name" value="His-Me_finger_sf"/>
</dbReference>
<sequence length="183" mass="20635">MTSVACAFDGCNKPAKHRGYCEACYSRLRKNGTLKPITPEDRLFKFVSEDASGCWPWIGAKAGTGYGMIRWDGRSRPAHRVMYEFFIGAIPEGLDLDHLCRVRHCVNPWHLDPVTRQVNIRRGDKPKVNAGKTHCPHGHPYDEANTIVYKGSRFCRKCRNARQKAHQAAKRGMQNALPLGSGR</sequence>
<keyword evidence="2" id="KW-0378">Hydrolase</keyword>
<dbReference type="EMBL" id="DS999641">
    <property type="protein sequence ID" value="EFE65780.2"/>
    <property type="molecule type" value="Genomic_DNA"/>
</dbReference>
<proteinExistence type="predicted"/>
<dbReference type="GO" id="GO:0004519">
    <property type="term" value="F:endonuclease activity"/>
    <property type="evidence" value="ECO:0007669"/>
    <property type="project" value="UniProtKB-KW"/>
</dbReference>
<evidence type="ECO:0000313" key="2">
    <source>
        <dbReference type="EMBL" id="EFE65780.2"/>
    </source>
</evidence>
<dbReference type="Pfam" id="PF13392">
    <property type="entry name" value="HNH_3"/>
    <property type="match status" value="1"/>
</dbReference>
<dbReference type="SUPFAM" id="SSF54060">
    <property type="entry name" value="His-Me finger endonucleases"/>
    <property type="match status" value="1"/>
</dbReference>
<dbReference type="Gene3D" id="3.90.75.10">
    <property type="entry name" value="Homing Intron 3 (I-ppo) Encoded Endonuclease, Chain A"/>
    <property type="match status" value="1"/>
</dbReference>
<accession>D6A4E0</accession>
<name>D6A4E0_STRV1</name>
<evidence type="ECO:0000259" key="1">
    <source>
        <dbReference type="Pfam" id="PF13392"/>
    </source>
</evidence>
<evidence type="ECO:0000313" key="3">
    <source>
        <dbReference type="Proteomes" id="UP000003824"/>
    </source>
</evidence>
<keyword evidence="2" id="KW-0540">Nuclease</keyword>
<reference evidence="3" key="1">
    <citation type="submission" date="2008-12" db="EMBL/GenBank/DDBJ databases">
        <title>Annotation of Streptomyces ghanaensis ATCC 14672.</title>
        <authorList>
            <consortium name="The Broad Institute Genome Sequencing Platform"/>
            <consortium name="Broad Institute Microbial Sequencing Center"/>
            <person name="Fischbach M."/>
            <person name="Ward D."/>
            <person name="Young S."/>
            <person name="Kodira C.D."/>
            <person name="Zeng Q."/>
            <person name="Koehrsen M."/>
            <person name="Godfrey P."/>
            <person name="Alvarado L."/>
            <person name="Berlin A.M."/>
            <person name="Borenstein D."/>
            <person name="Chen Z."/>
            <person name="Engels R."/>
            <person name="Freedman E."/>
            <person name="Gellesch M."/>
            <person name="Goldberg J."/>
            <person name="Griggs A."/>
            <person name="Gujja S."/>
            <person name="Heiman D.I."/>
            <person name="Hepburn T.A."/>
            <person name="Howarth C."/>
            <person name="Jen D."/>
            <person name="Larson L."/>
            <person name="Lewis B."/>
            <person name="Mehta T."/>
            <person name="Park D."/>
            <person name="Pearson M."/>
            <person name="Roberts A."/>
            <person name="Saif S."/>
            <person name="Shea T.D."/>
            <person name="Shenoy N."/>
            <person name="Sisk P."/>
            <person name="Stolte C."/>
            <person name="Sykes S.N."/>
            <person name="Walk T."/>
            <person name="White J."/>
            <person name="Yandava C."/>
            <person name="Straight P."/>
            <person name="Clardy J."/>
            <person name="Hung D."/>
            <person name="Kolter R."/>
            <person name="Mekalanos J."/>
            <person name="Walker S."/>
            <person name="Walsh C.T."/>
            <person name="Wieland B.L.C."/>
            <person name="Ilzarbe M."/>
            <person name="Galagan J."/>
            <person name="Nusbaum C."/>
            <person name="Birren B."/>
        </authorList>
    </citation>
    <scope>NUCLEOTIDE SEQUENCE [LARGE SCALE GENOMIC DNA]</scope>
    <source>
        <strain evidence="3">ATCC 14672 / DSM 40746 / JCM 4963 / KCTC 9882 / NRRL B-12104 / FH 1290</strain>
    </source>
</reference>
<dbReference type="RefSeq" id="WP_004980531.1">
    <property type="nucleotide sequence ID" value="NZ_DS999641.1"/>
</dbReference>
<protein>
    <submittedName>
        <fullName evidence="2">HNH endonuclease</fullName>
    </submittedName>
</protein>
<keyword evidence="2" id="KW-0255">Endonuclease</keyword>
<organism evidence="2 3">
    <name type="scientific">Streptomyces viridosporus (strain ATCC 14672 / DSM 40746 / JCM 4963 / KCTC 9882 / NRRL B-12104 / FH 1290)</name>
    <name type="common">Streptomyces ghanaensis</name>
    <dbReference type="NCBI Taxonomy" id="566461"/>
    <lineage>
        <taxon>Bacteria</taxon>
        <taxon>Bacillati</taxon>
        <taxon>Actinomycetota</taxon>
        <taxon>Actinomycetes</taxon>
        <taxon>Kitasatosporales</taxon>
        <taxon>Streptomycetaceae</taxon>
        <taxon>Streptomyces</taxon>
    </lineage>
</organism>
<dbReference type="InterPro" id="IPR003615">
    <property type="entry name" value="HNH_nuc"/>
</dbReference>
<dbReference type="eggNOG" id="ENOG5033A1Y">
    <property type="taxonomic scope" value="Bacteria"/>
</dbReference>
<dbReference type="Proteomes" id="UP000003824">
    <property type="component" value="Unassembled WGS sequence"/>
</dbReference>